<accession>A0A4Y3U0U3</accession>
<dbReference type="GO" id="GO:0008270">
    <property type="term" value="F:zinc ion binding"/>
    <property type="evidence" value="ECO:0007669"/>
    <property type="project" value="InterPro"/>
</dbReference>
<gene>
    <name evidence="3" type="ORF">APE01nite_23920</name>
</gene>
<protein>
    <recommendedName>
        <fullName evidence="5">MucR family transcriptional regulator</fullName>
    </recommendedName>
</protein>
<dbReference type="RefSeq" id="WP_141377884.1">
    <property type="nucleotide sequence ID" value="NZ_BAPL01000007.1"/>
</dbReference>
<feature type="compositionally biased region" description="Basic residues" evidence="2">
    <location>
        <begin position="131"/>
        <end position="141"/>
    </location>
</feature>
<evidence type="ECO:0000313" key="3">
    <source>
        <dbReference type="EMBL" id="GEB86595.1"/>
    </source>
</evidence>
<dbReference type="GO" id="GO:0006355">
    <property type="term" value="P:regulation of DNA-templated transcription"/>
    <property type="evidence" value="ECO:0007669"/>
    <property type="project" value="InterPro"/>
</dbReference>
<comment type="caution">
    <text evidence="3">The sequence shown here is derived from an EMBL/GenBank/DDBJ whole genome shotgun (WGS) entry which is preliminary data.</text>
</comment>
<dbReference type="Pfam" id="PF05443">
    <property type="entry name" value="ROS_MUCR"/>
    <property type="match status" value="1"/>
</dbReference>
<sequence>MSTSTDRPTPDELKRMTATIVKAFIAGNPLEANKLPALIKQVYKALEEAHIPLEKPEPEIPAVPIEKSVYHNYLICLEDGRRMTLLKRHLKRTYNMTPDQYRAKWGLPPDYPMTPQAYVEKCAAKEYERIHGRKMPVRRKKDPNQAPMLKVAPPKSNWKRKRQD</sequence>
<organism evidence="3 4">
    <name type="scientific">Acetobacter peroxydans</name>
    <dbReference type="NCBI Taxonomy" id="104098"/>
    <lineage>
        <taxon>Bacteria</taxon>
        <taxon>Pseudomonadati</taxon>
        <taxon>Pseudomonadota</taxon>
        <taxon>Alphaproteobacteria</taxon>
        <taxon>Acetobacterales</taxon>
        <taxon>Acetobacteraceae</taxon>
        <taxon>Acetobacter</taxon>
    </lineage>
</organism>
<dbReference type="InterPro" id="IPR041920">
    <property type="entry name" value="ROS/MUCR_sf"/>
</dbReference>
<proteinExistence type="inferred from homology"/>
<comment type="similarity">
    <text evidence="1">Belongs to the ros/MucR family.</text>
</comment>
<dbReference type="Proteomes" id="UP000317730">
    <property type="component" value="Unassembled WGS sequence"/>
</dbReference>
<dbReference type="GO" id="GO:0003677">
    <property type="term" value="F:DNA binding"/>
    <property type="evidence" value="ECO:0007669"/>
    <property type="project" value="InterPro"/>
</dbReference>
<evidence type="ECO:0008006" key="5">
    <source>
        <dbReference type="Google" id="ProtNLM"/>
    </source>
</evidence>
<evidence type="ECO:0000313" key="4">
    <source>
        <dbReference type="Proteomes" id="UP000317730"/>
    </source>
</evidence>
<dbReference type="InterPro" id="IPR008807">
    <property type="entry name" value="ROS_MUCR"/>
</dbReference>
<dbReference type="Gene3D" id="1.10.10.1550">
    <property type="entry name" value="ROS/MUCR transcriptional regulator protein"/>
    <property type="match status" value="1"/>
</dbReference>
<reference evidence="3 4" key="1">
    <citation type="submission" date="2019-06" db="EMBL/GenBank/DDBJ databases">
        <title>Whole genome shotgun sequence of Acetobacter peroxydans NBRC 13755.</title>
        <authorList>
            <person name="Hosoyama A."/>
            <person name="Uohara A."/>
            <person name="Ohji S."/>
            <person name="Ichikawa N."/>
        </authorList>
    </citation>
    <scope>NUCLEOTIDE SEQUENCE [LARGE SCALE GENOMIC DNA]</scope>
    <source>
        <strain evidence="3 4">NBRC 13755</strain>
    </source>
</reference>
<evidence type="ECO:0000256" key="1">
    <source>
        <dbReference type="ARBA" id="ARBA00007031"/>
    </source>
</evidence>
<dbReference type="EMBL" id="BJMV01000019">
    <property type="protein sequence ID" value="GEB86595.1"/>
    <property type="molecule type" value="Genomic_DNA"/>
</dbReference>
<evidence type="ECO:0000256" key="2">
    <source>
        <dbReference type="SAM" id="MobiDB-lite"/>
    </source>
</evidence>
<dbReference type="AlphaFoldDB" id="A0A4Y3U0U3"/>
<keyword evidence="4" id="KW-1185">Reference proteome</keyword>
<dbReference type="OrthoDB" id="9809693at2"/>
<feature type="region of interest" description="Disordered" evidence="2">
    <location>
        <begin position="130"/>
        <end position="164"/>
    </location>
</feature>
<name>A0A4Y3U0U3_9PROT</name>